<dbReference type="Proteomes" id="UP001210720">
    <property type="component" value="Unassembled WGS sequence"/>
</dbReference>
<organism evidence="9 10">
    <name type="scientific">Thalassococcus lentus</name>
    <dbReference type="NCBI Taxonomy" id="1210524"/>
    <lineage>
        <taxon>Bacteria</taxon>
        <taxon>Pseudomonadati</taxon>
        <taxon>Pseudomonadota</taxon>
        <taxon>Alphaproteobacteria</taxon>
        <taxon>Rhodobacterales</taxon>
        <taxon>Roseobacteraceae</taxon>
        <taxon>Thalassococcus</taxon>
    </lineage>
</organism>
<feature type="transmembrane region" description="Helical" evidence="7">
    <location>
        <begin position="104"/>
        <end position="122"/>
    </location>
</feature>
<dbReference type="PANTHER" id="PTHR23513">
    <property type="entry name" value="INTEGRAL MEMBRANE EFFLUX PROTEIN-RELATED"/>
    <property type="match status" value="1"/>
</dbReference>
<proteinExistence type="predicted"/>
<gene>
    <name evidence="9" type="ORF">PFY00_15470</name>
</gene>
<feature type="transmembrane region" description="Helical" evidence="7">
    <location>
        <begin position="323"/>
        <end position="340"/>
    </location>
</feature>
<feature type="transmembrane region" description="Helical" evidence="7">
    <location>
        <begin position="168"/>
        <end position="187"/>
    </location>
</feature>
<reference evidence="9 10" key="1">
    <citation type="submission" date="2023-01" db="EMBL/GenBank/DDBJ databases">
        <title>Thalassococcus onchidii sp. nov., isolated from a marine invertebrate from the South China Sea.</title>
        <authorList>
            <person name="Xu S."/>
            <person name="Liu Z."/>
            <person name="Xu Y."/>
        </authorList>
    </citation>
    <scope>NUCLEOTIDE SEQUENCE [LARGE SCALE GENOMIC DNA]</scope>
    <source>
        <strain evidence="9 10">KCTC 32084</strain>
    </source>
</reference>
<evidence type="ECO:0000256" key="4">
    <source>
        <dbReference type="ARBA" id="ARBA00022692"/>
    </source>
</evidence>
<accession>A0ABT4XVZ2</accession>
<feature type="transmembrane region" description="Helical" evidence="7">
    <location>
        <begin position="449"/>
        <end position="466"/>
    </location>
</feature>
<dbReference type="SUPFAM" id="SSF103473">
    <property type="entry name" value="MFS general substrate transporter"/>
    <property type="match status" value="1"/>
</dbReference>
<evidence type="ECO:0000256" key="3">
    <source>
        <dbReference type="ARBA" id="ARBA00022475"/>
    </source>
</evidence>
<dbReference type="Pfam" id="PF05977">
    <property type="entry name" value="MFS_3"/>
    <property type="match status" value="1"/>
</dbReference>
<feature type="domain" description="Major facilitator superfamily (MFS) profile" evidence="8">
    <location>
        <begin position="287"/>
        <end position="473"/>
    </location>
</feature>
<keyword evidence="3" id="KW-1003">Cell membrane</keyword>
<dbReference type="InterPro" id="IPR036259">
    <property type="entry name" value="MFS_trans_sf"/>
</dbReference>
<keyword evidence="5 7" id="KW-1133">Transmembrane helix</keyword>
<dbReference type="PANTHER" id="PTHR23513:SF6">
    <property type="entry name" value="MAJOR FACILITATOR SUPERFAMILY ASSOCIATED DOMAIN-CONTAINING PROTEIN"/>
    <property type="match status" value="1"/>
</dbReference>
<keyword evidence="2" id="KW-0813">Transport</keyword>
<feature type="transmembrane region" description="Helical" evidence="7">
    <location>
        <begin position="352"/>
        <end position="370"/>
    </location>
</feature>
<keyword evidence="6 7" id="KW-0472">Membrane</keyword>
<dbReference type="InterPro" id="IPR020846">
    <property type="entry name" value="MFS_dom"/>
</dbReference>
<evidence type="ECO:0000256" key="6">
    <source>
        <dbReference type="ARBA" id="ARBA00023136"/>
    </source>
</evidence>
<evidence type="ECO:0000256" key="5">
    <source>
        <dbReference type="ARBA" id="ARBA00022989"/>
    </source>
</evidence>
<comment type="subcellular location">
    <subcellularLocation>
        <location evidence="1">Cell membrane</location>
        <topology evidence="1">Multi-pass membrane protein</topology>
    </subcellularLocation>
</comment>
<evidence type="ECO:0000259" key="8">
    <source>
        <dbReference type="PROSITE" id="PS50850"/>
    </source>
</evidence>
<evidence type="ECO:0000313" key="10">
    <source>
        <dbReference type="Proteomes" id="UP001210720"/>
    </source>
</evidence>
<protein>
    <submittedName>
        <fullName evidence="9">MFS transporter</fullName>
    </submittedName>
</protein>
<feature type="transmembrane region" description="Helical" evidence="7">
    <location>
        <begin position="376"/>
        <end position="396"/>
    </location>
</feature>
<comment type="caution">
    <text evidence="9">The sequence shown here is derived from an EMBL/GenBank/DDBJ whole genome shotgun (WGS) entry which is preliminary data.</text>
</comment>
<sequence>MKGISWASLASFPWRPVMPGARKSAVVCTGIPSCSRVSWDAGALLRRSLVDFLLLGSPYQGMSLFQSSRNFRLLFSATAISNLGDGVSALAFPWLATLITRDPALIALVAFASKLPWMLFSIPAGILADRHDRRRLMVQADALRLLLTAGVVAVILSLPGLPATGAETVYILLLSTFAFALGAAEVVRDNAAQTFLPAIVDKEDLETANGQLWSVEHVAGSFVGPPLAGFLIAWSVPAPFVLDAVTFGLAAWLVWCIRVPPRPKPPAAKVWPQIRESWTWLRSNVVLLRLALMLGLINAFNMMLITLLVLVSQERLGLDATGHGILLTAGAFGGVLGGLIGPRVIARLGGQVSLWLALALMAVPFAVLGWTSNPWIAGAALFLEMVVALLWNIVTVSYRQRMIPDDMLGRVNALYRFFGWGMMPFGALIGGWIVAALEPQIGRDLALRIPFFIGAFGSVVLFVYGLRRLRIDA</sequence>
<keyword evidence="4 7" id="KW-0812">Transmembrane</keyword>
<feature type="transmembrane region" description="Helical" evidence="7">
    <location>
        <begin position="143"/>
        <end position="162"/>
    </location>
</feature>
<dbReference type="PROSITE" id="PS50850">
    <property type="entry name" value="MFS"/>
    <property type="match status" value="1"/>
</dbReference>
<evidence type="ECO:0000256" key="1">
    <source>
        <dbReference type="ARBA" id="ARBA00004651"/>
    </source>
</evidence>
<dbReference type="Gene3D" id="1.20.1250.20">
    <property type="entry name" value="MFS general substrate transporter like domains"/>
    <property type="match status" value="1"/>
</dbReference>
<dbReference type="CDD" id="cd06173">
    <property type="entry name" value="MFS_MefA_like"/>
    <property type="match status" value="1"/>
</dbReference>
<evidence type="ECO:0000256" key="7">
    <source>
        <dbReference type="SAM" id="Phobius"/>
    </source>
</evidence>
<feature type="transmembrane region" description="Helical" evidence="7">
    <location>
        <begin position="286"/>
        <end position="311"/>
    </location>
</feature>
<dbReference type="InterPro" id="IPR010290">
    <property type="entry name" value="TM_effector"/>
</dbReference>
<dbReference type="EMBL" id="JAQIOY010000007">
    <property type="protein sequence ID" value="MDA7426134.1"/>
    <property type="molecule type" value="Genomic_DNA"/>
</dbReference>
<evidence type="ECO:0000256" key="2">
    <source>
        <dbReference type="ARBA" id="ARBA00022448"/>
    </source>
</evidence>
<name>A0ABT4XVZ2_9RHOB</name>
<evidence type="ECO:0000313" key="9">
    <source>
        <dbReference type="EMBL" id="MDA7426134.1"/>
    </source>
</evidence>
<feature type="transmembrane region" description="Helical" evidence="7">
    <location>
        <begin position="417"/>
        <end position="437"/>
    </location>
</feature>
<dbReference type="RefSeq" id="WP_271433489.1">
    <property type="nucleotide sequence ID" value="NZ_JAQIOY010000007.1"/>
</dbReference>
<keyword evidence="10" id="KW-1185">Reference proteome</keyword>